<dbReference type="InterPro" id="IPR026487">
    <property type="entry name" value="CHP04141"/>
</dbReference>
<reference evidence="2" key="1">
    <citation type="submission" date="2019-02" db="EMBL/GenBank/DDBJ databases">
        <authorList>
            <person name="Gruber-Vodicka R. H."/>
            <person name="Seah K. B. B."/>
        </authorList>
    </citation>
    <scope>NUCLEOTIDE SEQUENCE</scope>
    <source>
        <strain evidence="2">BECK_S127</strain>
    </source>
</reference>
<dbReference type="NCBIfam" id="TIGR04141">
    <property type="entry name" value="TIGR04141 family sporadically distributed protein"/>
    <property type="match status" value="1"/>
</dbReference>
<evidence type="ECO:0000256" key="1">
    <source>
        <dbReference type="SAM" id="MobiDB-lite"/>
    </source>
</evidence>
<accession>A0A451BHG9</accession>
<proteinExistence type="predicted"/>
<feature type="region of interest" description="Disordered" evidence="1">
    <location>
        <begin position="524"/>
        <end position="543"/>
    </location>
</feature>
<dbReference type="Pfam" id="PF19614">
    <property type="entry name" value="DUF6119"/>
    <property type="match status" value="1"/>
</dbReference>
<protein>
    <submittedName>
        <fullName evidence="2">Sporadically distributed protein, TIGR04141 family</fullName>
    </submittedName>
</protein>
<dbReference type="EMBL" id="CAADHB010000001">
    <property type="protein sequence ID" value="VFK77740.1"/>
    <property type="molecule type" value="Genomic_DNA"/>
</dbReference>
<name>A0A451BHG9_9GAMM</name>
<sequence length="543" mass="61960">MTDTPPIVDLTIYLAKSDVCDGLDILKDPKSPNRISLDIKGIRECVLYVKPIRVKQPAWVKFFTPFVPEEEFGENVSTGAVLIGKVAERILILTFGQGRHLVDFARVEVNFGLRTALNLIDPASLRGMDTSSLERPSTNTRQQTAVDLELGNFGLDIERDLLRAVTGSPIDDRYGKRISGKDALKLHIKHDLDGLGDLLESVLADYERESYKRKGFDWIDRMGEIKEESTRHDLNRELLERIPREGPKIWLAIPDIIDSEDVVGFKYSESEKARRYDDLRISDLPETVKPPLDIPRLQRRKIACVNADGSVVSEWPIYRCICAEIDYRDNIYILNNGTWYKVDRNFAGRINESFAKIPRYGKPLPDFEDKTETDYNLRVAESNPDSFVLLDRKNIKVDSAPSPVEPCDLFRDGNEFIHVKRYGGSSILSHLFNQGFVSGRLFWRDPDFRKQLNGKLPERFRMDNPSRTPAGGKYHVIFAIIKETDEADLSIPFFSRISLGHVIGELESMGFKAFLARVPSRKRERQTDTFPKKSVRIPPGSRL</sequence>
<dbReference type="AlphaFoldDB" id="A0A451BHG9"/>
<evidence type="ECO:0000313" key="2">
    <source>
        <dbReference type="EMBL" id="VFK77740.1"/>
    </source>
</evidence>
<gene>
    <name evidence="2" type="ORF">BECKSD772D_GA0070982_100169</name>
</gene>
<organism evidence="2">
    <name type="scientific">Candidatus Kentrum sp. SD</name>
    <dbReference type="NCBI Taxonomy" id="2126332"/>
    <lineage>
        <taxon>Bacteria</taxon>
        <taxon>Pseudomonadati</taxon>
        <taxon>Pseudomonadota</taxon>
        <taxon>Gammaproteobacteria</taxon>
        <taxon>Candidatus Kentrum</taxon>
    </lineage>
</organism>